<name>D6RQ64_COPC7</name>
<dbReference type="KEGG" id="cci:CC1G_15239"/>
<keyword evidence="2" id="KW-1185">Reference proteome</keyword>
<dbReference type="HOGENOM" id="CLU_2413172_0_0_1"/>
<dbReference type="RefSeq" id="XP_002910331.1">
    <property type="nucleotide sequence ID" value="XM_002910285.1"/>
</dbReference>
<dbReference type="AlphaFoldDB" id="D6RQ64"/>
<evidence type="ECO:0000313" key="2">
    <source>
        <dbReference type="Proteomes" id="UP000001861"/>
    </source>
</evidence>
<proteinExistence type="predicted"/>
<dbReference type="VEuPathDB" id="FungiDB:CC1G_15239"/>
<dbReference type="InParanoid" id="D6RQ64"/>
<evidence type="ECO:0000313" key="1">
    <source>
        <dbReference type="EMBL" id="EFI26837.1"/>
    </source>
</evidence>
<sequence length="92" mass="10074">MGPLILVLAASRTSLGGEEESSASYAKSGCRACSSFVLGQRDWEHAAFVLFPDWFRCGSTKKNQTMIEGVQRRDGLTTIDEKVAVASFIDDR</sequence>
<protein>
    <submittedName>
        <fullName evidence="1">Uncharacterized protein</fullName>
    </submittedName>
</protein>
<dbReference type="EMBL" id="AACS02000010">
    <property type="protein sequence ID" value="EFI26837.1"/>
    <property type="molecule type" value="Genomic_DNA"/>
</dbReference>
<reference evidence="1 2" key="1">
    <citation type="journal article" date="2010" name="Proc. Natl. Acad. Sci. U.S.A.">
        <title>Insights into evolution of multicellular fungi from the assembled chromosomes of the mushroom Coprinopsis cinerea (Coprinus cinereus).</title>
        <authorList>
            <person name="Stajich J.E."/>
            <person name="Wilke S.K."/>
            <person name="Ahren D."/>
            <person name="Au C.H."/>
            <person name="Birren B.W."/>
            <person name="Borodovsky M."/>
            <person name="Burns C."/>
            <person name="Canback B."/>
            <person name="Casselton L.A."/>
            <person name="Cheng C.K."/>
            <person name="Deng J."/>
            <person name="Dietrich F.S."/>
            <person name="Fargo D.C."/>
            <person name="Farman M.L."/>
            <person name="Gathman A.C."/>
            <person name="Goldberg J."/>
            <person name="Guigo R."/>
            <person name="Hoegger P.J."/>
            <person name="Hooker J.B."/>
            <person name="Huggins A."/>
            <person name="James T.Y."/>
            <person name="Kamada T."/>
            <person name="Kilaru S."/>
            <person name="Kodira C."/>
            <person name="Kues U."/>
            <person name="Kupfer D."/>
            <person name="Kwan H.S."/>
            <person name="Lomsadze A."/>
            <person name="Li W."/>
            <person name="Lilly W.W."/>
            <person name="Ma L.J."/>
            <person name="Mackey A.J."/>
            <person name="Manning G."/>
            <person name="Martin F."/>
            <person name="Muraguchi H."/>
            <person name="Natvig D.O."/>
            <person name="Palmerini H."/>
            <person name="Ramesh M.A."/>
            <person name="Rehmeyer C.J."/>
            <person name="Roe B.A."/>
            <person name="Shenoy N."/>
            <person name="Stanke M."/>
            <person name="Ter-Hovhannisyan V."/>
            <person name="Tunlid A."/>
            <person name="Velagapudi R."/>
            <person name="Vision T.J."/>
            <person name="Zeng Q."/>
            <person name="Zolan M.E."/>
            <person name="Pukkila P.J."/>
        </authorList>
    </citation>
    <scope>NUCLEOTIDE SEQUENCE [LARGE SCALE GENOMIC DNA]</scope>
    <source>
        <strain evidence="2">Okayama-7 / 130 / ATCC MYA-4618 / FGSC 9003</strain>
    </source>
</reference>
<organism evidence="1 2">
    <name type="scientific">Coprinopsis cinerea (strain Okayama-7 / 130 / ATCC MYA-4618 / FGSC 9003)</name>
    <name type="common">Inky cap fungus</name>
    <name type="synonym">Hormographiella aspergillata</name>
    <dbReference type="NCBI Taxonomy" id="240176"/>
    <lineage>
        <taxon>Eukaryota</taxon>
        <taxon>Fungi</taxon>
        <taxon>Dikarya</taxon>
        <taxon>Basidiomycota</taxon>
        <taxon>Agaricomycotina</taxon>
        <taxon>Agaricomycetes</taxon>
        <taxon>Agaricomycetidae</taxon>
        <taxon>Agaricales</taxon>
        <taxon>Agaricineae</taxon>
        <taxon>Psathyrellaceae</taxon>
        <taxon>Coprinopsis</taxon>
    </lineage>
</organism>
<dbReference type="Proteomes" id="UP000001861">
    <property type="component" value="Unassembled WGS sequence"/>
</dbReference>
<comment type="caution">
    <text evidence="1">The sequence shown here is derived from an EMBL/GenBank/DDBJ whole genome shotgun (WGS) entry which is preliminary data.</text>
</comment>
<accession>D6RQ64</accession>
<gene>
    <name evidence="1" type="ORF">CC1G_15239</name>
</gene>
<dbReference type="GeneID" id="9380358"/>